<sequence length="75" mass="8157">MANWSRILWRDMVNRAVRTLASGPFGSHFFSALAPLAEIEFSTTLADAEKMPVSEIALELLCPIDLATCACTTSP</sequence>
<dbReference type="Proteomes" id="UP001196413">
    <property type="component" value="Unassembled WGS sequence"/>
</dbReference>
<protein>
    <submittedName>
        <fullName evidence="1">Uncharacterized protein</fullName>
    </submittedName>
</protein>
<dbReference type="AlphaFoldDB" id="A0AAD5MTN0"/>
<accession>A0AAD5MTN0</accession>
<keyword evidence="2" id="KW-1185">Reference proteome</keyword>
<organism evidence="1 2">
    <name type="scientific">Parelaphostrongylus tenuis</name>
    <name type="common">Meningeal worm</name>
    <dbReference type="NCBI Taxonomy" id="148309"/>
    <lineage>
        <taxon>Eukaryota</taxon>
        <taxon>Metazoa</taxon>
        <taxon>Ecdysozoa</taxon>
        <taxon>Nematoda</taxon>
        <taxon>Chromadorea</taxon>
        <taxon>Rhabditida</taxon>
        <taxon>Rhabditina</taxon>
        <taxon>Rhabditomorpha</taxon>
        <taxon>Strongyloidea</taxon>
        <taxon>Metastrongylidae</taxon>
        <taxon>Parelaphostrongylus</taxon>
    </lineage>
</organism>
<gene>
    <name evidence="1" type="ORF">KIN20_006110</name>
</gene>
<reference evidence="1" key="1">
    <citation type="submission" date="2021-06" db="EMBL/GenBank/DDBJ databases">
        <title>Parelaphostrongylus tenuis whole genome reference sequence.</title>
        <authorList>
            <person name="Garwood T.J."/>
            <person name="Larsen P.A."/>
            <person name="Fountain-Jones N.M."/>
            <person name="Garbe J.R."/>
            <person name="Macchietto M.G."/>
            <person name="Kania S.A."/>
            <person name="Gerhold R.W."/>
            <person name="Richards J.E."/>
            <person name="Wolf T.M."/>
        </authorList>
    </citation>
    <scope>NUCLEOTIDE SEQUENCE</scope>
    <source>
        <strain evidence="1">MNPRO001-30</strain>
        <tissue evidence="1">Meninges</tissue>
    </source>
</reference>
<name>A0AAD5MTN0_PARTN</name>
<proteinExistence type="predicted"/>
<comment type="caution">
    <text evidence="1">The sequence shown here is derived from an EMBL/GenBank/DDBJ whole genome shotgun (WGS) entry which is preliminary data.</text>
</comment>
<evidence type="ECO:0000313" key="1">
    <source>
        <dbReference type="EMBL" id="KAJ1350339.1"/>
    </source>
</evidence>
<evidence type="ECO:0000313" key="2">
    <source>
        <dbReference type="Proteomes" id="UP001196413"/>
    </source>
</evidence>
<dbReference type="EMBL" id="JAHQIW010000839">
    <property type="protein sequence ID" value="KAJ1350339.1"/>
    <property type="molecule type" value="Genomic_DNA"/>
</dbReference>